<feature type="non-terminal residue" evidence="1">
    <location>
        <position position="63"/>
    </location>
</feature>
<reference evidence="1" key="1">
    <citation type="submission" date="2021-06" db="EMBL/GenBank/DDBJ databases">
        <authorList>
            <person name="Kallberg Y."/>
            <person name="Tangrot J."/>
            <person name="Rosling A."/>
        </authorList>
    </citation>
    <scope>NUCLEOTIDE SEQUENCE</scope>
    <source>
        <strain evidence="1">IN212</strain>
    </source>
</reference>
<comment type="caution">
    <text evidence="1">The sequence shown here is derived from an EMBL/GenBank/DDBJ whole genome shotgun (WGS) entry which is preliminary data.</text>
</comment>
<gene>
    <name evidence="1" type="ORF">RFULGI_LOCUS11300</name>
</gene>
<dbReference type="EMBL" id="CAJVPZ010024230">
    <property type="protein sequence ID" value="CAG8718500.1"/>
    <property type="molecule type" value="Genomic_DNA"/>
</dbReference>
<name>A0A9N9I3K7_9GLOM</name>
<sequence length="63" mass="7242">SLNLPDEEDTEMINYNDEDGVWFSLIDIENLIANSFENTEDGCMHFSGTLKFDKKFISSMSNE</sequence>
<evidence type="ECO:0000313" key="2">
    <source>
        <dbReference type="Proteomes" id="UP000789396"/>
    </source>
</evidence>
<proteinExistence type="predicted"/>
<evidence type="ECO:0000313" key="1">
    <source>
        <dbReference type="EMBL" id="CAG8718500.1"/>
    </source>
</evidence>
<feature type="non-terminal residue" evidence="1">
    <location>
        <position position="1"/>
    </location>
</feature>
<dbReference type="OrthoDB" id="2482595at2759"/>
<dbReference type="Proteomes" id="UP000789396">
    <property type="component" value="Unassembled WGS sequence"/>
</dbReference>
<dbReference type="AlphaFoldDB" id="A0A9N9I3K7"/>
<organism evidence="1 2">
    <name type="scientific">Racocetra fulgida</name>
    <dbReference type="NCBI Taxonomy" id="60492"/>
    <lineage>
        <taxon>Eukaryota</taxon>
        <taxon>Fungi</taxon>
        <taxon>Fungi incertae sedis</taxon>
        <taxon>Mucoromycota</taxon>
        <taxon>Glomeromycotina</taxon>
        <taxon>Glomeromycetes</taxon>
        <taxon>Diversisporales</taxon>
        <taxon>Gigasporaceae</taxon>
        <taxon>Racocetra</taxon>
    </lineage>
</organism>
<accession>A0A9N9I3K7</accession>
<protein>
    <submittedName>
        <fullName evidence="1">15667_t:CDS:1</fullName>
    </submittedName>
</protein>
<keyword evidence="2" id="KW-1185">Reference proteome</keyword>